<keyword evidence="9" id="KW-0675">Receptor</keyword>
<dbReference type="InterPro" id="IPR039426">
    <property type="entry name" value="TonB-dep_rcpt-like"/>
</dbReference>
<reference evidence="9 10" key="1">
    <citation type="submission" date="2019-08" db="EMBL/GenBank/DDBJ databases">
        <authorList>
            <person name="Shi S."/>
        </authorList>
    </citation>
    <scope>NUCLEOTIDE SEQUENCE [LARGE SCALE GENOMIC DNA]</scope>
    <source>
        <strain evidence="9 10">GY10130</strain>
    </source>
</reference>
<comment type="similarity">
    <text evidence="7">Belongs to the TonB-dependent receptor family.</text>
</comment>
<dbReference type="Gene3D" id="2.170.130.10">
    <property type="entry name" value="TonB-dependent receptor, plug domain"/>
    <property type="match status" value="1"/>
</dbReference>
<evidence type="ECO:0000259" key="8">
    <source>
        <dbReference type="Pfam" id="PF07715"/>
    </source>
</evidence>
<dbReference type="SUPFAM" id="SSF56935">
    <property type="entry name" value="Porins"/>
    <property type="match status" value="1"/>
</dbReference>
<evidence type="ECO:0000256" key="5">
    <source>
        <dbReference type="ARBA" id="ARBA00023136"/>
    </source>
</evidence>
<evidence type="ECO:0000313" key="10">
    <source>
        <dbReference type="Proteomes" id="UP000321926"/>
    </source>
</evidence>
<dbReference type="InterPro" id="IPR008969">
    <property type="entry name" value="CarboxyPept-like_regulatory"/>
</dbReference>
<evidence type="ECO:0000256" key="1">
    <source>
        <dbReference type="ARBA" id="ARBA00004571"/>
    </source>
</evidence>
<dbReference type="Pfam" id="PF13715">
    <property type="entry name" value="CarbopepD_reg_2"/>
    <property type="match status" value="1"/>
</dbReference>
<dbReference type="Gene3D" id="2.40.170.20">
    <property type="entry name" value="TonB-dependent receptor, beta-barrel domain"/>
    <property type="match status" value="1"/>
</dbReference>
<keyword evidence="6 7" id="KW-0998">Cell outer membrane</keyword>
<keyword evidence="2 7" id="KW-0813">Transport</keyword>
<dbReference type="NCBIfam" id="TIGR04056">
    <property type="entry name" value="OMP_RagA_SusC"/>
    <property type="match status" value="1"/>
</dbReference>
<proteinExistence type="inferred from homology"/>
<dbReference type="Proteomes" id="UP000321926">
    <property type="component" value="Unassembled WGS sequence"/>
</dbReference>
<evidence type="ECO:0000256" key="2">
    <source>
        <dbReference type="ARBA" id="ARBA00022448"/>
    </source>
</evidence>
<dbReference type="InterPro" id="IPR012910">
    <property type="entry name" value="Plug_dom"/>
</dbReference>
<dbReference type="AlphaFoldDB" id="A0A5C8KAA5"/>
<dbReference type="Gene3D" id="2.60.40.1120">
    <property type="entry name" value="Carboxypeptidase-like, regulatory domain"/>
    <property type="match status" value="1"/>
</dbReference>
<dbReference type="InterPro" id="IPR023997">
    <property type="entry name" value="TonB-dep_OMP_SusC/RagA_CS"/>
</dbReference>
<dbReference type="NCBIfam" id="TIGR04057">
    <property type="entry name" value="SusC_RagA_signa"/>
    <property type="match status" value="1"/>
</dbReference>
<evidence type="ECO:0000313" key="9">
    <source>
        <dbReference type="EMBL" id="TXK49026.1"/>
    </source>
</evidence>
<comment type="caution">
    <text evidence="9">The sequence shown here is derived from an EMBL/GenBank/DDBJ whole genome shotgun (WGS) entry which is preliminary data.</text>
</comment>
<organism evidence="9 10">
    <name type="scientific">Pontibacter qinzhouensis</name>
    <dbReference type="NCBI Taxonomy" id="2603253"/>
    <lineage>
        <taxon>Bacteria</taxon>
        <taxon>Pseudomonadati</taxon>
        <taxon>Bacteroidota</taxon>
        <taxon>Cytophagia</taxon>
        <taxon>Cytophagales</taxon>
        <taxon>Hymenobacteraceae</taxon>
        <taxon>Pontibacter</taxon>
    </lineage>
</organism>
<dbReference type="EMBL" id="VRTY01000020">
    <property type="protein sequence ID" value="TXK49026.1"/>
    <property type="molecule type" value="Genomic_DNA"/>
</dbReference>
<name>A0A5C8KAA5_9BACT</name>
<keyword evidence="5 7" id="KW-0472">Membrane</keyword>
<evidence type="ECO:0000256" key="3">
    <source>
        <dbReference type="ARBA" id="ARBA00022452"/>
    </source>
</evidence>
<dbReference type="PROSITE" id="PS52016">
    <property type="entry name" value="TONB_DEPENDENT_REC_3"/>
    <property type="match status" value="1"/>
</dbReference>
<protein>
    <submittedName>
        <fullName evidence="9">TonB-dependent receptor</fullName>
    </submittedName>
</protein>
<evidence type="ECO:0000256" key="6">
    <source>
        <dbReference type="ARBA" id="ARBA00023237"/>
    </source>
</evidence>
<keyword evidence="3 7" id="KW-1134">Transmembrane beta strand</keyword>
<feature type="domain" description="TonB-dependent receptor plug" evidence="8">
    <location>
        <begin position="99"/>
        <end position="206"/>
    </location>
</feature>
<comment type="subcellular location">
    <subcellularLocation>
        <location evidence="1 7">Cell outer membrane</location>
        <topology evidence="1 7">Multi-pass membrane protein</topology>
    </subcellularLocation>
</comment>
<dbReference type="OrthoDB" id="9768177at2"/>
<sequence>MPEAQQGVTVSGRVLDENGSGLPGVTVMLKSTITGTSTDIDGNYSLAAPGGKGTLVVSFVGYQTQEIDINNRASINISLAPDAKALDEVVVVGYGTQSQRNITGAVQTVKAQEFADMPVPQVAQKLQGRLAGVQILQTTGRPGEGMSVRVRGQASATAGNQPLYVVDGFPISGDISTLNPDEIETISVLKDAASTSMYGSRASNGVVIVTTKRAKSGQTSVGVNSFYGVQAIPSRGVPEVMNAREFAQFMQDVYTENNRTVPEIYQNPSQYGEGTDWYGLLTRTAPIQNHSVTFNAGGEKFSTSAVLGYFDQQGVILNTGFKRFSARLNSEYRFNDKVRVGVNIAPSISNTSGRPTDGGPFTNTGGMLTSALLASPLAPAVNPDGSLPITAMTPGMLNVPNWYRVALEADGTNRVNRLLSNAFLEYEVAKGLVLKTSLNGELGQTFFKNFVPSTSGNVNQALPRASGDLTLNNNQFYTWLSENTATYQKEVGDHFFEGLVGYTGQKFRNDISNVVATNFANDRVRTLSAATTFAPTSAVEEWTLLSYLARLTYNYKGKYLFTASVRRDGSSRFGTDNKWGNFPSVSAGWVVSDENFMQGIGAVSFLKLRTSYGITGNNNIGNYPSFAQVNSINSGASNNYVFNNTLAPGNNVVSLGNTTLGWERTVQFDIGFDLGLLNDRLFLGYDYYTKNTDGLLFQVPVPVHTGFPNFYANIGEFKFWGHEFTLTSRNTVGTFKWTTDFNISFNRNKVMQLGTANAALGGGTNRNITMVGQPIGMLWGYVADGVYMNQADFDNSPKFQTSTVGAVKMRDVDGDGVITVDDRTIIGNPNPDFIFGMTNTFGWKNFDLSIVASGSYGNDIMNTSLEYINNLDGVFNVTKAVANRWKSEQDPGDGVHPRVLAGTTGLFRNANSLWVTDGSFLTVKNISLGYNLPQNLIKHVRSLRVYGSIQQALVITRYEGSNPEVNSGGENPLAQGLDLGAYPVPRTFTLGLNVGF</sequence>
<dbReference type="Pfam" id="PF07715">
    <property type="entry name" value="Plug"/>
    <property type="match status" value="1"/>
</dbReference>
<dbReference type="FunFam" id="2.170.130.10:FF:000008">
    <property type="entry name" value="SusC/RagA family TonB-linked outer membrane protein"/>
    <property type="match status" value="1"/>
</dbReference>
<keyword evidence="10" id="KW-1185">Reference proteome</keyword>
<dbReference type="InterPro" id="IPR037066">
    <property type="entry name" value="Plug_dom_sf"/>
</dbReference>
<dbReference type="InterPro" id="IPR023996">
    <property type="entry name" value="TonB-dep_OMP_SusC/RagA"/>
</dbReference>
<keyword evidence="4 7" id="KW-0812">Transmembrane</keyword>
<evidence type="ECO:0000256" key="4">
    <source>
        <dbReference type="ARBA" id="ARBA00022692"/>
    </source>
</evidence>
<dbReference type="InterPro" id="IPR036942">
    <property type="entry name" value="Beta-barrel_TonB_sf"/>
</dbReference>
<evidence type="ECO:0000256" key="7">
    <source>
        <dbReference type="PROSITE-ProRule" id="PRU01360"/>
    </source>
</evidence>
<gene>
    <name evidence="9" type="ORF">FVR03_07185</name>
</gene>
<accession>A0A5C8KAA5</accession>
<dbReference type="SUPFAM" id="SSF49464">
    <property type="entry name" value="Carboxypeptidase regulatory domain-like"/>
    <property type="match status" value="1"/>
</dbReference>
<dbReference type="GO" id="GO:0009279">
    <property type="term" value="C:cell outer membrane"/>
    <property type="evidence" value="ECO:0007669"/>
    <property type="project" value="UniProtKB-SubCell"/>
</dbReference>